<feature type="domain" description="AB hydrolase-1" evidence="9">
    <location>
        <begin position="43"/>
        <end position="284"/>
    </location>
</feature>
<sequence length="298" mass="32103">MPHGPTASTTVENGLAPTPHGGLWYQLTSPAQPTAATGPAPLPIVLLHGGPGSPSDYLAPLDALSADRPVLRYDQIGCGRSDAAGDNTAWTVDAHVDHLDRLTRHLGFDRFHLYGHSWGGMLALAFHEAQPHRAASLTLASPLVDTKRWVADAAILIAELPAPHQAAITAGPEHAGYAAAEAEFYRRHFCNIEPWPTPIQESDAGQNALAYNAMWGPNEFTQTGNLRDEDRSGVVRDLTIPNLWLTGADDEARPETIRAFAALNSHSSVHVFPGGTHSVHLEQPGPYLAELRAFLRNN</sequence>
<dbReference type="GO" id="GO:0006508">
    <property type="term" value="P:proteolysis"/>
    <property type="evidence" value="ECO:0007669"/>
    <property type="project" value="InterPro"/>
</dbReference>
<evidence type="ECO:0000256" key="4">
    <source>
        <dbReference type="ARBA" id="ARBA00021843"/>
    </source>
</evidence>
<evidence type="ECO:0000256" key="6">
    <source>
        <dbReference type="ARBA" id="ARBA00029605"/>
    </source>
</evidence>
<keyword evidence="11" id="KW-1185">Reference proteome</keyword>
<dbReference type="PRINTS" id="PR00793">
    <property type="entry name" value="PROAMNOPTASE"/>
</dbReference>
<evidence type="ECO:0000259" key="9">
    <source>
        <dbReference type="Pfam" id="PF00561"/>
    </source>
</evidence>
<keyword evidence="5 7" id="KW-0378">Hydrolase</keyword>
<gene>
    <name evidence="10" type="ORF">FB468_1428</name>
</gene>
<dbReference type="Pfam" id="PF00561">
    <property type="entry name" value="Abhydrolase_1"/>
    <property type="match status" value="1"/>
</dbReference>
<evidence type="ECO:0000256" key="7">
    <source>
        <dbReference type="PIRNR" id="PIRNR005539"/>
    </source>
</evidence>
<proteinExistence type="inferred from homology"/>
<dbReference type="PANTHER" id="PTHR43798:SF28">
    <property type="entry name" value="AB HYDROLASE-1 DOMAIN-CONTAINING PROTEIN"/>
    <property type="match status" value="1"/>
</dbReference>
<dbReference type="InterPro" id="IPR000073">
    <property type="entry name" value="AB_hydrolase_1"/>
</dbReference>
<reference evidence="10 11" key="1">
    <citation type="submission" date="2019-06" db="EMBL/GenBank/DDBJ databases">
        <title>Sequencing the genomes of 1000 actinobacteria strains.</title>
        <authorList>
            <person name="Klenk H.-P."/>
        </authorList>
    </citation>
    <scope>NUCLEOTIDE SEQUENCE [LARGE SCALE GENOMIC DNA]</scope>
    <source>
        <strain evidence="10 11">DSM 8803</strain>
    </source>
</reference>
<dbReference type="InterPro" id="IPR029058">
    <property type="entry name" value="AB_hydrolase_fold"/>
</dbReference>
<dbReference type="NCBIfam" id="TIGR01250">
    <property type="entry name" value="pro_imino_pep_2"/>
    <property type="match status" value="1"/>
</dbReference>
<dbReference type="RefSeq" id="WP_170219652.1">
    <property type="nucleotide sequence ID" value="NZ_BAAAUY010000010.1"/>
</dbReference>
<organism evidence="10 11">
    <name type="scientific">Leucobacter komagatae</name>
    <dbReference type="NCBI Taxonomy" id="55969"/>
    <lineage>
        <taxon>Bacteria</taxon>
        <taxon>Bacillati</taxon>
        <taxon>Actinomycetota</taxon>
        <taxon>Actinomycetes</taxon>
        <taxon>Micrococcales</taxon>
        <taxon>Microbacteriaceae</taxon>
        <taxon>Leucobacter</taxon>
    </lineage>
</organism>
<dbReference type="AlphaFoldDB" id="A0A542Y5S4"/>
<dbReference type="PANTHER" id="PTHR43798">
    <property type="entry name" value="MONOACYLGLYCEROL LIPASE"/>
    <property type="match status" value="1"/>
</dbReference>
<dbReference type="GO" id="GO:0004177">
    <property type="term" value="F:aminopeptidase activity"/>
    <property type="evidence" value="ECO:0007669"/>
    <property type="project" value="UniProtKB-EC"/>
</dbReference>
<dbReference type="InterPro" id="IPR050266">
    <property type="entry name" value="AB_hydrolase_sf"/>
</dbReference>
<evidence type="ECO:0000256" key="5">
    <source>
        <dbReference type="ARBA" id="ARBA00022801"/>
    </source>
</evidence>
<dbReference type="Proteomes" id="UP000319094">
    <property type="component" value="Unassembled WGS sequence"/>
</dbReference>
<dbReference type="InterPro" id="IPR002410">
    <property type="entry name" value="Peptidase_S33"/>
</dbReference>
<dbReference type="Gene3D" id="3.40.50.1820">
    <property type="entry name" value="alpha/beta hydrolase"/>
    <property type="match status" value="1"/>
</dbReference>
<evidence type="ECO:0000256" key="8">
    <source>
        <dbReference type="PIRSR" id="PIRSR005539-1"/>
    </source>
</evidence>
<dbReference type="PIRSF" id="PIRSF005539">
    <property type="entry name" value="Pept_S33_TRI_F1"/>
    <property type="match status" value="1"/>
</dbReference>
<evidence type="ECO:0000256" key="2">
    <source>
        <dbReference type="ARBA" id="ARBA00010088"/>
    </source>
</evidence>
<dbReference type="EMBL" id="VFON01000001">
    <property type="protein sequence ID" value="TQL43407.1"/>
    <property type="molecule type" value="Genomic_DNA"/>
</dbReference>
<evidence type="ECO:0000256" key="1">
    <source>
        <dbReference type="ARBA" id="ARBA00001585"/>
    </source>
</evidence>
<evidence type="ECO:0000313" key="11">
    <source>
        <dbReference type="Proteomes" id="UP000319094"/>
    </source>
</evidence>
<evidence type="ECO:0000256" key="3">
    <source>
        <dbReference type="ARBA" id="ARBA00012568"/>
    </source>
</evidence>
<dbReference type="GO" id="GO:0016020">
    <property type="term" value="C:membrane"/>
    <property type="evidence" value="ECO:0007669"/>
    <property type="project" value="TreeGrafter"/>
</dbReference>
<feature type="active site" description="Nucleophile" evidence="8">
    <location>
        <position position="117"/>
    </location>
</feature>
<accession>A0A542Y5S4</accession>
<evidence type="ECO:0000313" key="10">
    <source>
        <dbReference type="EMBL" id="TQL43407.1"/>
    </source>
</evidence>
<feature type="active site" description="Proton donor" evidence="8">
    <location>
        <position position="277"/>
    </location>
</feature>
<comment type="catalytic activity">
    <reaction evidence="1">
        <text>Release of N-terminal proline from a peptide.</text>
        <dbReference type="EC" id="3.4.11.5"/>
    </reaction>
</comment>
<dbReference type="InterPro" id="IPR005945">
    <property type="entry name" value="Pro_imino_pep"/>
</dbReference>
<dbReference type="EC" id="3.4.11.5" evidence="3"/>
<protein>
    <recommendedName>
        <fullName evidence="4">Proline iminopeptidase</fullName>
        <ecNumber evidence="3">3.4.11.5</ecNumber>
    </recommendedName>
    <alternativeName>
        <fullName evidence="6">Prolyl aminopeptidase</fullName>
    </alternativeName>
</protein>
<comment type="similarity">
    <text evidence="2 7">Belongs to the peptidase S33 family.</text>
</comment>
<name>A0A542Y5S4_9MICO</name>
<dbReference type="SUPFAM" id="SSF53474">
    <property type="entry name" value="alpha/beta-Hydrolases"/>
    <property type="match status" value="1"/>
</dbReference>
<dbReference type="PRINTS" id="PR00111">
    <property type="entry name" value="ABHYDROLASE"/>
</dbReference>
<comment type="caution">
    <text evidence="10">The sequence shown here is derived from an EMBL/GenBank/DDBJ whole genome shotgun (WGS) entry which is preliminary data.</text>
</comment>
<feature type="active site" evidence="8">
    <location>
        <position position="250"/>
    </location>
</feature>